<dbReference type="NCBIfam" id="TIGR02481">
    <property type="entry name" value="hemeryth_dom"/>
    <property type="match status" value="1"/>
</dbReference>
<dbReference type="InterPro" id="IPR000160">
    <property type="entry name" value="GGDEF_dom"/>
</dbReference>
<dbReference type="SUPFAM" id="SSF47188">
    <property type="entry name" value="Hemerythrin-like"/>
    <property type="match status" value="1"/>
</dbReference>
<dbReference type="SUPFAM" id="SSF141868">
    <property type="entry name" value="EAL domain-like"/>
    <property type="match status" value="1"/>
</dbReference>
<dbReference type="CDD" id="cd01948">
    <property type="entry name" value="EAL"/>
    <property type="match status" value="1"/>
</dbReference>
<keyword evidence="2" id="KW-0479">Metal-binding</keyword>
<organism evidence="6 7">
    <name type="scientific">Marinobacter halophilus</name>
    <dbReference type="NCBI Taxonomy" id="1323740"/>
    <lineage>
        <taxon>Bacteria</taxon>
        <taxon>Pseudomonadati</taxon>
        <taxon>Pseudomonadota</taxon>
        <taxon>Gammaproteobacteria</taxon>
        <taxon>Pseudomonadales</taxon>
        <taxon>Marinobacteraceae</taxon>
        <taxon>Marinobacter</taxon>
    </lineage>
</organism>
<feature type="domain" description="GGDEF" evidence="5">
    <location>
        <begin position="257"/>
        <end position="392"/>
    </location>
</feature>
<dbReference type="InterPro" id="IPR035938">
    <property type="entry name" value="Hemerythrin-like_sf"/>
</dbReference>
<sequence>MTKHRAKESDVFEIFPWNRNFETGLEDIDKQHQVLVKILNRLAWHFASSNSDLDSSHLFDELLAYASYHFKYEERVWEEALGKSEMVQSHHDSHQMFFARVQMLRHSKEPQEDVLAELFDYLTRWLAFHILESDRRMALTIRASKAGKPVKEARDQVDSELSGSVSVLVTALLEIYGKLSASAIQLMREKMARHKAEEQLLRLQSERFSQALEDQANDHQKQVEFLAYADPLTGLWNRNGITRFIREMLDRDDLESDSAALISIDLDNFHEVNAAFGEAAADRMLGLLARRWLDALPLDAALARLGGDEFALLLPDANQVDSRLQALQLTGRQPFDLGGGSAFVSFSAGIVLFPSKDIGATIEDADTLLRQADHTLFQAKQEHKGSWLFLCAEEKRAYRSLQLLLSDIRKGLENRQFRLFYQPKVNLRSGKLRGVEALIRWQHPDKGFLPPADFLPAIECHPVMIELGEWVLLEALTQMKAWDRRGIHLNISVNVPAIQLLAPGFVERLGGVLAEFPDQKPERLDLEILETATLGELERVVSILVDCKRLGVTFSLDDFGTGYSSLSYLKRLPVDTLKIDREFVSGAGDTNENLSILKGIIGLSGAFDRELIAEGVETVEQGEILLNLGCELAQGYAISPPLTEEKLADWLAHWKPFPQWTEA</sequence>
<evidence type="ECO:0000256" key="1">
    <source>
        <dbReference type="ARBA" id="ARBA00010587"/>
    </source>
</evidence>
<dbReference type="OrthoDB" id="9176779at2"/>
<evidence type="ECO:0000256" key="2">
    <source>
        <dbReference type="ARBA" id="ARBA00022723"/>
    </source>
</evidence>
<dbReference type="Gene3D" id="1.20.120.50">
    <property type="entry name" value="Hemerythrin-like"/>
    <property type="match status" value="1"/>
</dbReference>
<accession>A0A2T1KE64</accession>
<dbReference type="SUPFAM" id="SSF55073">
    <property type="entry name" value="Nucleotide cyclase"/>
    <property type="match status" value="1"/>
</dbReference>
<evidence type="ECO:0000259" key="5">
    <source>
        <dbReference type="PROSITE" id="PS50887"/>
    </source>
</evidence>
<dbReference type="AlphaFoldDB" id="A0A2T1KE64"/>
<dbReference type="InterPro" id="IPR029787">
    <property type="entry name" value="Nucleotide_cyclase"/>
</dbReference>
<dbReference type="CDD" id="cd12107">
    <property type="entry name" value="Hemerythrin"/>
    <property type="match status" value="1"/>
</dbReference>
<dbReference type="SMART" id="SM00052">
    <property type="entry name" value="EAL"/>
    <property type="match status" value="1"/>
</dbReference>
<dbReference type="SMART" id="SM00267">
    <property type="entry name" value="GGDEF"/>
    <property type="match status" value="1"/>
</dbReference>
<dbReference type="CDD" id="cd01949">
    <property type="entry name" value="GGDEF"/>
    <property type="match status" value="1"/>
</dbReference>
<proteinExistence type="inferred from homology"/>
<evidence type="ECO:0000256" key="3">
    <source>
        <dbReference type="ARBA" id="ARBA00023004"/>
    </source>
</evidence>
<dbReference type="Gene3D" id="3.30.70.270">
    <property type="match status" value="1"/>
</dbReference>
<dbReference type="GO" id="GO:0046872">
    <property type="term" value="F:metal ion binding"/>
    <property type="evidence" value="ECO:0007669"/>
    <property type="project" value="UniProtKB-KW"/>
</dbReference>
<dbReference type="PROSITE" id="PS50883">
    <property type="entry name" value="EAL"/>
    <property type="match status" value="1"/>
</dbReference>
<feature type="domain" description="EAL" evidence="4">
    <location>
        <begin position="401"/>
        <end position="655"/>
    </location>
</feature>
<dbReference type="NCBIfam" id="TIGR00254">
    <property type="entry name" value="GGDEF"/>
    <property type="match status" value="1"/>
</dbReference>
<dbReference type="InterPro" id="IPR050706">
    <property type="entry name" value="Cyclic-di-GMP_PDE-like"/>
</dbReference>
<reference evidence="6 7" key="1">
    <citation type="submission" date="2018-03" db="EMBL/GenBank/DDBJ databases">
        <title>Marinobacter brunus sp. nov., a marine bacterium of Gamma-proteobacteria isolated from the surface seawater of the South China Sea.</title>
        <authorList>
            <person name="Cheng H."/>
            <person name="Wu Y.-H."/>
            <person name="Xamxidin M."/>
            <person name="Xu X.-W."/>
        </authorList>
    </citation>
    <scope>NUCLEOTIDE SEQUENCE [LARGE SCALE GENOMIC DNA]</scope>
    <source>
        <strain evidence="6 7">JCM 30472</strain>
    </source>
</reference>
<comment type="similarity">
    <text evidence="1">Belongs to the hemerythrin family.</text>
</comment>
<keyword evidence="3" id="KW-0408">Iron</keyword>
<protein>
    <submittedName>
        <fullName evidence="6">Diguanylate phosphodiesterase</fullName>
    </submittedName>
</protein>
<dbReference type="Pfam" id="PF00990">
    <property type="entry name" value="GGDEF"/>
    <property type="match status" value="1"/>
</dbReference>
<dbReference type="InterPro" id="IPR035919">
    <property type="entry name" value="EAL_sf"/>
</dbReference>
<gene>
    <name evidence="6" type="ORF">C7H08_06945</name>
</gene>
<dbReference type="PROSITE" id="PS50887">
    <property type="entry name" value="GGDEF"/>
    <property type="match status" value="1"/>
</dbReference>
<dbReference type="InterPro" id="IPR043128">
    <property type="entry name" value="Rev_trsase/Diguanyl_cyclase"/>
</dbReference>
<dbReference type="InterPro" id="IPR012827">
    <property type="entry name" value="Hemerythrin_metal-bd"/>
</dbReference>
<dbReference type="PANTHER" id="PTHR33121">
    <property type="entry name" value="CYCLIC DI-GMP PHOSPHODIESTERASE PDEF"/>
    <property type="match status" value="1"/>
</dbReference>
<dbReference type="GO" id="GO:0071111">
    <property type="term" value="F:cyclic-guanylate-specific phosphodiesterase activity"/>
    <property type="evidence" value="ECO:0007669"/>
    <property type="project" value="InterPro"/>
</dbReference>
<evidence type="ECO:0000313" key="7">
    <source>
        <dbReference type="Proteomes" id="UP000238385"/>
    </source>
</evidence>
<dbReference type="RefSeq" id="WP_106671023.1">
    <property type="nucleotide sequence ID" value="NZ_BMFE01000001.1"/>
</dbReference>
<dbReference type="EMBL" id="PXNN01000011">
    <property type="protein sequence ID" value="PSF08421.1"/>
    <property type="molecule type" value="Genomic_DNA"/>
</dbReference>
<dbReference type="InterPro" id="IPR012312">
    <property type="entry name" value="Hemerythrin-like"/>
</dbReference>
<evidence type="ECO:0000259" key="4">
    <source>
        <dbReference type="PROSITE" id="PS50883"/>
    </source>
</evidence>
<dbReference type="Proteomes" id="UP000238385">
    <property type="component" value="Unassembled WGS sequence"/>
</dbReference>
<dbReference type="PANTHER" id="PTHR33121:SF79">
    <property type="entry name" value="CYCLIC DI-GMP PHOSPHODIESTERASE PDED-RELATED"/>
    <property type="match status" value="1"/>
</dbReference>
<dbReference type="Pfam" id="PF00563">
    <property type="entry name" value="EAL"/>
    <property type="match status" value="1"/>
</dbReference>
<keyword evidence="7" id="KW-1185">Reference proteome</keyword>
<dbReference type="Pfam" id="PF01814">
    <property type="entry name" value="Hemerythrin"/>
    <property type="match status" value="1"/>
</dbReference>
<dbReference type="Gene3D" id="3.20.20.450">
    <property type="entry name" value="EAL domain"/>
    <property type="match status" value="1"/>
</dbReference>
<evidence type="ECO:0000313" key="6">
    <source>
        <dbReference type="EMBL" id="PSF08421.1"/>
    </source>
</evidence>
<name>A0A2T1KE64_9GAMM</name>
<comment type="caution">
    <text evidence="6">The sequence shown here is derived from an EMBL/GenBank/DDBJ whole genome shotgun (WGS) entry which is preliminary data.</text>
</comment>
<dbReference type="InterPro" id="IPR001633">
    <property type="entry name" value="EAL_dom"/>
</dbReference>